<dbReference type="RefSeq" id="WP_070070969.1">
    <property type="nucleotide sequence ID" value="NZ_MKKK01000073.1"/>
</dbReference>
<evidence type="ECO:0000313" key="3">
    <source>
        <dbReference type="Proteomes" id="UP000185895"/>
    </source>
</evidence>
<reference evidence="2 3" key="1">
    <citation type="submission" date="2016-09" db="EMBL/GenBank/DDBJ databases">
        <authorList>
            <person name="Capua I."/>
            <person name="De Benedictis P."/>
            <person name="Joannis T."/>
            <person name="Lombin L.H."/>
            <person name="Cattoli G."/>
        </authorList>
    </citation>
    <scope>NUCLEOTIDE SEQUENCE [LARGE SCALE GENOMIC DNA]</scope>
    <source>
        <strain evidence="2 3">ANC 4671</strain>
    </source>
</reference>
<sequence length="286" mass="31545">MKKLMLMALACASTMTQISHALDVDAGDYDYVPNGVNLGLIYYQHAVRDTLYSGSQKMAGDAKLTSDIGIARYVHYMEVGGVQIAPQILIPFGHLDAEQDISALGSASGLGDIILANTFFVHHDTASKTMIGITPYLYLPTGNYDQNGALNIGENRYKLTVQGAVTISVAKNLLWDVLGDVTFYGKNDDYATGELKQNMGYQLQTNMRYQMNDRVDLRAGLSYADFGDTRVNGVTTDAMTQSKFWLGTAVKPTTTTQLIATYGQDIRVENGFKESHRMNLRFLKVF</sequence>
<feature type="chain" id="PRO_5043144535" evidence="1">
    <location>
        <begin position="22"/>
        <end position="286"/>
    </location>
</feature>
<keyword evidence="1" id="KW-0732">Signal</keyword>
<dbReference type="EMBL" id="MKKK01000073">
    <property type="protein sequence ID" value="OEY91758.1"/>
    <property type="molecule type" value="Genomic_DNA"/>
</dbReference>
<feature type="signal peptide" evidence="1">
    <location>
        <begin position="1"/>
        <end position="21"/>
    </location>
</feature>
<name>A0A1E7QXE8_9GAMM</name>
<comment type="caution">
    <text evidence="2">The sequence shown here is derived from an EMBL/GenBank/DDBJ whole genome shotgun (WGS) entry which is preliminary data.</text>
</comment>
<gene>
    <name evidence="2" type="ORF">BJI46_06340</name>
</gene>
<protein>
    <submittedName>
        <fullName evidence="2">Uncharacterized protein</fullName>
    </submittedName>
</protein>
<dbReference type="Pfam" id="PF13557">
    <property type="entry name" value="Phenol_MetA_deg"/>
    <property type="match status" value="1"/>
</dbReference>
<evidence type="ECO:0000313" key="2">
    <source>
        <dbReference type="EMBL" id="OEY91758.1"/>
    </source>
</evidence>
<dbReference type="AlphaFoldDB" id="A0A1E7QXE8"/>
<organism evidence="2 3">
    <name type="scientific">Acinetobacter qingfengensis</name>
    <dbReference type="NCBI Taxonomy" id="1262585"/>
    <lineage>
        <taxon>Bacteria</taxon>
        <taxon>Pseudomonadati</taxon>
        <taxon>Pseudomonadota</taxon>
        <taxon>Gammaproteobacteria</taxon>
        <taxon>Moraxellales</taxon>
        <taxon>Moraxellaceae</taxon>
        <taxon>Acinetobacter</taxon>
    </lineage>
</organism>
<proteinExistence type="predicted"/>
<dbReference type="InterPro" id="IPR025737">
    <property type="entry name" value="FApF"/>
</dbReference>
<accession>A0A1E7QXE8</accession>
<dbReference type="STRING" id="1262585.BJI46_06340"/>
<keyword evidence="3" id="KW-1185">Reference proteome</keyword>
<dbReference type="OrthoDB" id="191143at2"/>
<evidence type="ECO:0000256" key="1">
    <source>
        <dbReference type="SAM" id="SignalP"/>
    </source>
</evidence>
<dbReference type="Proteomes" id="UP000185895">
    <property type="component" value="Unassembled WGS sequence"/>
</dbReference>